<dbReference type="Proteomes" id="UP001595528">
    <property type="component" value="Unassembled WGS sequence"/>
</dbReference>
<dbReference type="PRINTS" id="PR01001">
    <property type="entry name" value="FADG3PDH"/>
</dbReference>
<dbReference type="InterPro" id="IPR006076">
    <property type="entry name" value="FAD-dep_OxRdtase"/>
</dbReference>
<dbReference type="Pfam" id="PF16901">
    <property type="entry name" value="DAO_C"/>
    <property type="match status" value="1"/>
</dbReference>
<evidence type="ECO:0000259" key="6">
    <source>
        <dbReference type="Pfam" id="PF01266"/>
    </source>
</evidence>
<dbReference type="RefSeq" id="WP_379906785.1">
    <property type="nucleotide sequence ID" value="NZ_JBHRTR010000054.1"/>
</dbReference>
<evidence type="ECO:0000256" key="1">
    <source>
        <dbReference type="ARBA" id="ARBA00001974"/>
    </source>
</evidence>
<dbReference type="PANTHER" id="PTHR11985:SF15">
    <property type="entry name" value="GLYCEROL-3-PHOSPHATE DEHYDROGENASE, MITOCHONDRIAL"/>
    <property type="match status" value="1"/>
</dbReference>
<dbReference type="Pfam" id="PF01266">
    <property type="entry name" value="DAO"/>
    <property type="match status" value="1"/>
</dbReference>
<keyword evidence="3" id="KW-0285">Flavoprotein</keyword>
<dbReference type="SUPFAM" id="SSF54373">
    <property type="entry name" value="FAD-linked reductases, C-terminal domain"/>
    <property type="match status" value="1"/>
</dbReference>
<dbReference type="InterPro" id="IPR036188">
    <property type="entry name" value="FAD/NAD-bd_sf"/>
</dbReference>
<dbReference type="GO" id="GO:0016491">
    <property type="term" value="F:oxidoreductase activity"/>
    <property type="evidence" value="ECO:0007669"/>
    <property type="project" value="UniProtKB-KW"/>
</dbReference>
<reference evidence="9" key="1">
    <citation type="journal article" date="2019" name="Int. J. Syst. Evol. Microbiol.">
        <title>The Global Catalogue of Microorganisms (GCM) 10K type strain sequencing project: providing services to taxonomists for standard genome sequencing and annotation.</title>
        <authorList>
            <consortium name="The Broad Institute Genomics Platform"/>
            <consortium name="The Broad Institute Genome Sequencing Center for Infectious Disease"/>
            <person name="Wu L."/>
            <person name="Ma J."/>
        </authorList>
    </citation>
    <scope>NUCLEOTIDE SEQUENCE [LARGE SCALE GENOMIC DNA]</scope>
    <source>
        <strain evidence="9">KCTC 42964</strain>
    </source>
</reference>
<evidence type="ECO:0000256" key="4">
    <source>
        <dbReference type="ARBA" id="ARBA00022827"/>
    </source>
</evidence>
<dbReference type="Gene3D" id="3.30.9.10">
    <property type="entry name" value="D-Amino Acid Oxidase, subunit A, domain 2"/>
    <property type="match status" value="1"/>
</dbReference>
<keyword evidence="9" id="KW-1185">Reference proteome</keyword>
<dbReference type="InterPro" id="IPR038299">
    <property type="entry name" value="DAO_C_sf"/>
</dbReference>
<organism evidence="8 9">
    <name type="scientific">Marinibaculum pumilum</name>
    <dbReference type="NCBI Taxonomy" id="1766165"/>
    <lineage>
        <taxon>Bacteria</taxon>
        <taxon>Pseudomonadati</taxon>
        <taxon>Pseudomonadota</taxon>
        <taxon>Alphaproteobacteria</taxon>
        <taxon>Rhodospirillales</taxon>
        <taxon>Rhodospirillaceae</taxon>
        <taxon>Marinibaculum</taxon>
    </lineage>
</organism>
<dbReference type="EC" id="1.-.-.-" evidence="8"/>
<comment type="cofactor">
    <cofactor evidence="1">
        <name>FAD</name>
        <dbReference type="ChEBI" id="CHEBI:57692"/>
    </cofactor>
</comment>
<evidence type="ECO:0000256" key="5">
    <source>
        <dbReference type="ARBA" id="ARBA00023002"/>
    </source>
</evidence>
<dbReference type="SUPFAM" id="SSF51905">
    <property type="entry name" value="FAD/NAD(P)-binding domain"/>
    <property type="match status" value="1"/>
</dbReference>
<feature type="domain" description="Alpha-glycerophosphate oxidase C-terminal" evidence="7">
    <location>
        <begin position="420"/>
        <end position="543"/>
    </location>
</feature>
<dbReference type="PANTHER" id="PTHR11985">
    <property type="entry name" value="GLYCEROL-3-PHOSPHATE DEHYDROGENASE"/>
    <property type="match status" value="1"/>
</dbReference>
<proteinExistence type="inferred from homology"/>
<dbReference type="InterPro" id="IPR000447">
    <property type="entry name" value="G3P_DH_FAD-dep"/>
</dbReference>
<name>A0ABV7L9J1_9PROT</name>
<dbReference type="Gene3D" id="1.10.8.870">
    <property type="entry name" value="Alpha-glycerophosphate oxidase, cap domain"/>
    <property type="match status" value="1"/>
</dbReference>
<comment type="caution">
    <text evidence="8">The sequence shown here is derived from an EMBL/GenBank/DDBJ whole genome shotgun (WGS) entry which is preliminary data.</text>
</comment>
<evidence type="ECO:0000256" key="3">
    <source>
        <dbReference type="ARBA" id="ARBA00022630"/>
    </source>
</evidence>
<feature type="domain" description="FAD dependent oxidoreductase" evidence="6">
    <location>
        <begin position="21"/>
        <end position="397"/>
    </location>
</feature>
<keyword evidence="5 8" id="KW-0560">Oxidoreductase</keyword>
<sequence>MARTREEMLAALTAEPKVQALVVGGGINGISAFRELALQGVDVLLVDRGDFCGACSSAPSRMIHGGLRYLENGEFALVRESLQERDALLRNAPHLVRPLPTTVPIQRTFSGLLNGLTGMLGLRNRPAERGALAVKTGLWLYDRLARRRRSMPPHVFRGRAETARLWPDLPPNIRWSATYHDAWISHPERLGIELLQDAAQAHGGALAINHMAALGRDGAGIVLADSLTGSSLTVQADVIVNATGAWADETNLAVAAPGSRPRPLVGGTKGSHLILDHPALLRALNGHMIYFENVDGRVCILFPYLDRVLLGSTDIRVDRPVAVRCEPEEVAYILKSLSYVFPGIAVAPEQIVYRYSGVRPLVRSDARFTGRISRDHVVQEIPGSPPILCLVGGKWTTFRAFGAQAADRALALLDRPRRVATDDLPIGGGAGYPADEAAVAAMTDALVAEFGVDPARATHVIGHYGSHAGRILDFCRDRQDRPLAGTAYSQAELRYLIRHEHARSHADLLQRRTSLAITGALSSAAIAETTAILAEELGWPAAKAAEAEAAFRAMLERDHGLTVGLLAGRDRNITGDLQCA</sequence>
<dbReference type="InterPro" id="IPR031656">
    <property type="entry name" value="DAO_C"/>
</dbReference>
<accession>A0ABV7L9J1</accession>
<evidence type="ECO:0000259" key="7">
    <source>
        <dbReference type="Pfam" id="PF16901"/>
    </source>
</evidence>
<keyword evidence="4" id="KW-0274">FAD</keyword>
<gene>
    <name evidence="8" type="ORF">ACFOGJ_28960</name>
</gene>
<evidence type="ECO:0000313" key="8">
    <source>
        <dbReference type="EMBL" id="MFC3231314.1"/>
    </source>
</evidence>
<dbReference type="EMBL" id="JBHRTR010000054">
    <property type="protein sequence ID" value="MFC3231314.1"/>
    <property type="molecule type" value="Genomic_DNA"/>
</dbReference>
<dbReference type="Gene3D" id="3.50.50.60">
    <property type="entry name" value="FAD/NAD(P)-binding domain"/>
    <property type="match status" value="1"/>
</dbReference>
<evidence type="ECO:0000256" key="2">
    <source>
        <dbReference type="ARBA" id="ARBA00007330"/>
    </source>
</evidence>
<comment type="similarity">
    <text evidence="2">Belongs to the FAD-dependent glycerol-3-phosphate dehydrogenase family.</text>
</comment>
<evidence type="ECO:0000313" key="9">
    <source>
        <dbReference type="Proteomes" id="UP001595528"/>
    </source>
</evidence>
<protein>
    <submittedName>
        <fullName evidence="8">Glycerol-3-phosphate dehydrogenase/oxidase</fullName>
        <ecNumber evidence="8">1.-.-.-</ecNumber>
    </submittedName>
</protein>